<evidence type="ECO:0000313" key="1">
    <source>
        <dbReference type="EMBL" id="KAK6507803.1"/>
    </source>
</evidence>
<reference evidence="1 2" key="1">
    <citation type="submission" date="2023-08" db="EMBL/GenBank/DDBJ databases">
        <authorList>
            <person name="Palmer J.M."/>
        </authorList>
    </citation>
    <scope>NUCLEOTIDE SEQUENCE [LARGE SCALE GENOMIC DNA]</scope>
    <source>
        <strain evidence="1 2">TWF481</strain>
    </source>
</reference>
<dbReference type="Proteomes" id="UP001370758">
    <property type="component" value="Unassembled WGS sequence"/>
</dbReference>
<dbReference type="EMBL" id="JAVHJL010000003">
    <property type="protein sequence ID" value="KAK6507803.1"/>
    <property type="molecule type" value="Genomic_DNA"/>
</dbReference>
<comment type="caution">
    <text evidence="1">The sequence shown here is derived from an EMBL/GenBank/DDBJ whole genome shotgun (WGS) entry which is preliminary data.</text>
</comment>
<accession>A0AAV9WG88</accession>
<organism evidence="1 2">
    <name type="scientific">Arthrobotrys musiformis</name>
    <dbReference type="NCBI Taxonomy" id="47236"/>
    <lineage>
        <taxon>Eukaryota</taxon>
        <taxon>Fungi</taxon>
        <taxon>Dikarya</taxon>
        <taxon>Ascomycota</taxon>
        <taxon>Pezizomycotina</taxon>
        <taxon>Orbiliomycetes</taxon>
        <taxon>Orbiliales</taxon>
        <taxon>Orbiliaceae</taxon>
        <taxon>Arthrobotrys</taxon>
    </lineage>
</organism>
<proteinExistence type="predicted"/>
<gene>
    <name evidence="1" type="ORF">TWF481_006225</name>
</gene>
<name>A0AAV9WG88_9PEZI</name>
<keyword evidence="2" id="KW-1185">Reference proteome</keyword>
<protein>
    <submittedName>
        <fullName evidence="1">Uncharacterized protein</fullName>
    </submittedName>
</protein>
<dbReference type="AlphaFoldDB" id="A0AAV9WG88"/>
<sequence length="194" mass="22490">MLPQSFPQSPHHSIVSIGMSWNIAGPEPPRIPKPSRDSKSGEQFGIELIHKQFKIPYYGQMTGNWQNIKFKTIIMVLKRLCEPAVEGETLISSWRLEAHSEEIIIRIYNTFRSIIQADSELGDDFYQVLEAMMKSTEEDKWLFFWIVNQIRDKWRRRRSTAGVDSGKDAAGQHATKRTERRGFGIRDLLNPIDQ</sequence>
<evidence type="ECO:0000313" key="2">
    <source>
        <dbReference type="Proteomes" id="UP001370758"/>
    </source>
</evidence>